<protein>
    <submittedName>
        <fullName evidence="2">Uncharacterized protein</fullName>
    </submittedName>
</protein>
<feature type="transmembrane region" description="Helical" evidence="1">
    <location>
        <begin position="47"/>
        <end position="71"/>
    </location>
</feature>
<name>A0ABT9PAH2_9ACTN</name>
<keyword evidence="1" id="KW-0472">Membrane</keyword>
<sequence length="418" mass="42735">MRRPTAEDAVVALITVPMSASVVWNVGGHLLPGLLNTAQDRGFSPALLALSVALAVAGVWVQVLFFAGPVAASAAQLQWLPTGDVLGHQHLLTWAAASAVVVVLVALAVLTARAMGWPLAPVALSTALVLVTAVVMTLWLQKRDAPALVGLVAAALVIAALTLAAGQAWSTPTGVAVGLGATVATAIQRRPSGFAAPRANPVVPRWQLTRAHTNRWSVNAGILALDGDIVQAVHERQGPATRSAMPAFVFRTRRPVAVSVVVLWRAMSGGLLGAAGLVLTALVADRLLGPGAALVLLVVLQYGLALAVARVGESWLMSPALQRIWGRGALVAGMFAPVLGVGAGVTVLAAATVGASPVAGLVLLITGPLVLGRRHLARRSTGLTLVSTPAGPLPLQTFDRTVAGYDVLVVAALLVLSL</sequence>
<feature type="transmembrane region" description="Helical" evidence="1">
    <location>
        <begin position="12"/>
        <end position="35"/>
    </location>
</feature>
<accession>A0ABT9PAH2</accession>
<reference evidence="2 3" key="1">
    <citation type="submission" date="2023-07" db="EMBL/GenBank/DDBJ databases">
        <title>Sequencing the genomes of 1000 actinobacteria strains.</title>
        <authorList>
            <person name="Klenk H.-P."/>
        </authorList>
    </citation>
    <scope>NUCLEOTIDE SEQUENCE [LARGE SCALE GENOMIC DNA]</scope>
    <source>
        <strain evidence="2 3">DSM 44388</strain>
    </source>
</reference>
<evidence type="ECO:0000313" key="3">
    <source>
        <dbReference type="Proteomes" id="UP001235712"/>
    </source>
</evidence>
<dbReference type="RefSeq" id="WP_307248125.1">
    <property type="nucleotide sequence ID" value="NZ_JAUSQZ010000001.1"/>
</dbReference>
<evidence type="ECO:0000313" key="2">
    <source>
        <dbReference type="EMBL" id="MDP9829702.1"/>
    </source>
</evidence>
<keyword evidence="3" id="KW-1185">Reference proteome</keyword>
<keyword evidence="1" id="KW-0812">Transmembrane</keyword>
<feature type="transmembrane region" description="Helical" evidence="1">
    <location>
        <begin position="119"/>
        <end position="139"/>
    </location>
</feature>
<feature type="transmembrane region" description="Helical" evidence="1">
    <location>
        <begin position="145"/>
        <end position="165"/>
    </location>
</feature>
<feature type="transmembrane region" description="Helical" evidence="1">
    <location>
        <begin position="290"/>
        <end position="312"/>
    </location>
</feature>
<comment type="caution">
    <text evidence="2">The sequence shown here is derived from an EMBL/GenBank/DDBJ whole genome shotgun (WGS) entry which is preliminary data.</text>
</comment>
<feature type="transmembrane region" description="Helical" evidence="1">
    <location>
        <begin position="91"/>
        <end position="112"/>
    </location>
</feature>
<gene>
    <name evidence="2" type="ORF">J2S57_005451</name>
</gene>
<organism evidence="2 3">
    <name type="scientific">Kineosporia succinea</name>
    <dbReference type="NCBI Taxonomy" id="84632"/>
    <lineage>
        <taxon>Bacteria</taxon>
        <taxon>Bacillati</taxon>
        <taxon>Actinomycetota</taxon>
        <taxon>Actinomycetes</taxon>
        <taxon>Kineosporiales</taxon>
        <taxon>Kineosporiaceae</taxon>
        <taxon>Kineosporia</taxon>
    </lineage>
</organism>
<feature type="transmembrane region" description="Helical" evidence="1">
    <location>
        <begin position="262"/>
        <end position="284"/>
    </location>
</feature>
<keyword evidence="1" id="KW-1133">Transmembrane helix</keyword>
<feature type="transmembrane region" description="Helical" evidence="1">
    <location>
        <begin position="324"/>
        <end position="343"/>
    </location>
</feature>
<evidence type="ECO:0000256" key="1">
    <source>
        <dbReference type="SAM" id="Phobius"/>
    </source>
</evidence>
<dbReference type="EMBL" id="JAUSQZ010000001">
    <property type="protein sequence ID" value="MDP9829702.1"/>
    <property type="molecule type" value="Genomic_DNA"/>
</dbReference>
<dbReference type="Proteomes" id="UP001235712">
    <property type="component" value="Unassembled WGS sequence"/>
</dbReference>
<feature type="transmembrane region" description="Helical" evidence="1">
    <location>
        <begin position="349"/>
        <end position="371"/>
    </location>
</feature>
<proteinExistence type="predicted"/>